<dbReference type="GO" id="GO:0006098">
    <property type="term" value="P:pentose-phosphate shunt"/>
    <property type="evidence" value="ECO:0007669"/>
    <property type="project" value="InterPro"/>
</dbReference>
<evidence type="ECO:0000256" key="3">
    <source>
        <dbReference type="ARBA" id="ARBA00023064"/>
    </source>
</evidence>
<dbReference type="GO" id="GO:0004616">
    <property type="term" value="F:phosphogluconate dehydrogenase (decarboxylating) activity"/>
    <property type="evidence" value="ECO:0007669"/>
    <property type="project" value="InterPro"/>
</dbReference>
<reference evidence="5 7" key="1">
    <citation type="submission" date="2020-06" db="EMBL/GenBank/DDBJ databases">
        <title>Anoxygenic phototrophic Chloroflexota member uses a Type I reaction center.</title>
        <authorList>
            <person name="Tsuji J.M."/>
            <person name="Shaw N.A."/>
            <person name="Nagashima S."/>
            <person name="Venkiteswaran J."/>
            <person name="Schiff S.L."/>
            <person name="Hanada S."/>
            <person name="Tank M."/>
            <person name="Neufeld J.D."/>
        </authorList>
    </citation>
    <scope>NUCLEOTIDE SEQUENCE [LARGE SCALE GENOMIC DNA]</scope>
    <source>
        <strain evidence="5">L227-S17</strain>
    </source>
</reference>
<dbReference type="GO" id="GO:0050661">
    <property type="term" value="F:NADP binding"/>
    <property type="evidence" value="ECO:0007669"/>
    <property type="project" value="InterPro"/>
</dbReference>
<geneLocation type="plasmid" evidence="6 8">
    <name>unnamed3</name>
</geneLocation>
<comment type="similarity">
    <text evidence="1">Belongs to the 6-phosphogluconate dehydrogenase family.</text>
</comment>
<evidence type="ECO:0000313" key="6">
    <source>
        <dbReference type="EMBL" id="WJW70445.1"/>
    </source>
</evidence>
<accession>A0A8T7MAT8</accession>
<evidence type="ECO:0000256" key="2">
    <source>
        <dbReference type="ARBA" id="ARBA00023002"/>
    </source>
</evidence>
<dbReference type="NCBIfam" id="NF007161">
    <property type="entry name" value="PRK09599.1"/>
    <property type="match status" value="1"/>
</dbReference>
<evidence type="ECO:0000256" key="1">
    <source>
        <dbReference type="ARBA" id="ARBA00008419"/>
    </source>
</evidence>
<dbReference type="RefSeq" id="WP_341472312.1">
    <property type="nucleotide sequence ID" value="NZ_CP128403.1"/>
</dbReference>
<proteinExistence type="inferred from homology"/>
<sequence>MELGFLGLGRMGFNMSRRLLLGGHSVVAHDSEALRTQEIMEQGAIGASSHQDMVSKLKQSPKCVWLMVPSGQVTENLVNKVANLLSPGDIIIDGGNSNYHDTIRRHTILKEKGLHFVDAGTSGGIWGLQNGYALMVGGDPEPVKFLEPIFKTLAPENGYLHCGASGAGHFVKMIHNGIEYGMLAAYGEGYEILEKSRYQLDLLAISKMWQNGSVVRSWLLDLAVLAFEQEGNKLDGIKGYIQDSGEGRWTVQEALEQSTPAPVLTLALLQRFSSRQPESFSAKVVAGLRNQVEGDVISSGTKHSDSFCPINVPTRQ</sequence>
<dbReference type="SUPFAM" id="SSF48179">
    <property type="entry name" value="6-phosphogluconate dehydrogenase C-terminal domain-like"/>
    <property type="match status" value="1"/>
</dbReference>
<dbReference type="InterPro" id="IPR008927">
    <property type="entry name" value="6-PGluconate_DH-like_C_sf"/>
</dbReference>
<organism evidence="5 7">
    <name type="scientific">Candidatus Chlorohelix allophototropha</name>
    <dbReference type="NCBI Taxonomy" id="3003348"/>
    <lineage>
        <taxon>Bacteria</taxon>
        <taxon>Bacillati</taxon>
        <taxon>Chloroflexota</taxon>
        <taxon>Chloroflexia</taxon>
        <taxon>Candidatus Chloroheliales</taxon>
        <taxon>Candidatus Chloroheliaceae</taxon>
        <taxon>Candidatus Chlorohelix</taxon>
    </lineage>
</organism>
<dbReference type="Gene3D" id="1.10.1040.10">
    <property type="entry name" value="N-(1-d-carboxylethyl)-l-norvaline Dehydrogenase, domain 2"/>
    <property type="match status" value="1"/>
</dbReference>
<keyword evidence="2" id="KW-0560">Oxidoreductase</keyword>
<keyword evidence="3" id="KW-0311">Gluconate utilization</keyword>
<reference evidence="6" key="2">
    <citation type="journal article" date="2024" name="Nature">
        <title>Anoxygenic phototroph of the Chloroflexota uses a type I reaction centre.</title>
        <authorList>
            <person name="Tsuji J.M."/>
            <person name="Shaw N.A."/>
            <person name="Nagashima S."/>
            <person name="Venkiteswaran J.J."/>
            <person name="Schiff S.L."/>
            <person name="Watanabe T."/>
            <person name="Fukui M."/>
            <person name="Hanada S."/>
            <person name="Tank M."/>
            <person name="Neufeld J.D."/>
        </authorList>
    </citation>
    <scope>NUCLEOTIDE SEQUENCE</scope>
    <source>
        <strain evidence="6">L227-S17</strain>
        <plasmid evidence="6 8">unnamed3</plasmid>
    </source>
</reference>
<keyword evidence="8" id="KW-1185">Reference proteome</keyword>
<dbReference type="InterPro" id="IPR006114">
    <property type="entry name" value="6PGDH_C"/>
</dbReference>
<evidence type="ECO:0000313" key="5">
    <source>
        <dbReference type="EMBL" id="NWJ49136.1"/>
    </source>
</evidence>
<gene>
    <name evidence="5" type="primary">gnd</name>
    <name evidence="5" type="ORF">HXX08_25035</name>
    <name evidence="6" type="ORF">OZ401_005081</name>
</gene>
<keyword evidence="6" id="KW-0614">Plasmid</keyword>
<evidence type="ECO:0000313" key="8">
    <source>
        <dbReference type="Proteomes" id="UP001431572"/>
    </source>
</evidence>
<dbReference type="Gene3D" id="3.40.50.720">
    <property type="entry name" value="NAD(P)-binding Rossmann-like Domain"/>
    <property type="match status" value="1"/>
</dbReference>
<dbReference type="SUPFAM" id="SSF51735">
    <property type="entry name" value="NAD(P)-binding Rossmann-fold domains"/>
    <property type="match status" value="1"/>
</dbReference>
<dbReference type="EMBL" id="JACATZ010000004">
    <property type="protein sequence ID" value="NWJ49136.1"/>
    <property type="molecule type" value="Genomic_DNA"/>
</dbReference>
<dbReference type="AlphaFoldDB" id="A0A8T7MAT8"/>
<dbReference type="InterPro" id="IPR013328">
    <property type="entry name" value="6PGD_dom2"/>
</dbReference>
<dbReference type="PRINTS" id="PR00076">
    <property type="entry name" value="6PGDHDRGNASE"/>
</dbReference>
<dbReference type="NCBIfam" id="TIGR00872">
    <property type="entry name" value="gnd_rel"/>
    <property type="match status" value="1"/>
</dbReference>
<dbReference type="Proteomes" id="UP001431572">
    <property type="component" value="Plasmid unnamed3"/>
</dbReference>
<protein>
    <submittedName>
        <fullName evidence="5">Decarboxylating 6-phosphogluconate dehydrogenase</fullName>
    </submittedName>
</protein>
<dbReference type="InterPro" id="IPR002204">
    <property type="entry name" value="3-OH-isobutyrate_DH-rel_CS"/>
</dbReference>
<feature type="domain" description="6-phosphogluconate dehydrogenase C-terminal" evidence="4">
    <location>
        <begin position="168"/>
        <end position="316"/>
    </location>
</feature>
<dbReference type="Proteomes" id="UP000521676">
    <property type="component" value="Unassembled WGS sequence"/>
</dbReference>
<dbReference type="PANTHER" id="PTHR11811">
    <property type="entry name" value="6-PHOSPHOGLUCONATE DEHYDROGENASE"/>
    <property type="match status" value="1"/>
</dbReference>
<dbReference type="GO" id="GO:0019521">
    <property type="term" value="P:D-gluconate metabolic process"/>
    <property type="evidence" value="ECO:0007669"/>
    <property type="project" value="UniProtKB-KW"/>
</dbReference>
<dbReference type="EMBL" id="CP128403">
    <property type="protein sequence ID" value="WJW70445.1"/>
    <property type="molecule type" value="Genomic_DNA"/>
</dbReference>
<dbReference type="InterPro" id="IPR036291">
    <property type="entry name" value="NAD(P)-bd_dom_sf"/>
</dbReference>
<name>A0A8T7MAT8_9CHLR</name>
<dbReference type="InterPro" id="IPR006115">
    <property type="entry name" value="6PGDH_NADP-bd"/>
</dbReference>
<evidence type="ECO:0000259" key="4">
    <source>
        <dbReference type="SMART" id="SM01350"/>
    </source>
</evidence>
<dbReference type="Pfam" id="PF03446">
    <property type="entry name" value="NAD_binding_2"/>
    <property type="match status" value="1"/>
</dbReference>
<dbReference type="InterPro" id="IPR006183">
    <property type="entry name" value="Pgluconate_DH"/>
</dbReference>
<dbReference type="InterPro" id="IPR004849">
    <property type="entry name" value="6DGDH_YqeC"/>
</dbReference>
<evidence type="ECO:0000313" key="7">
    <source>
        <dbReference type="Proteomes" id="UP000521676"/>
    </source>
</evidence>
<dbReference type="Pfam" id="PF00393">
    <property type="entry name" value="6PGD"/>
    <property type="match status" value="1"/>
</dbReference>
<dbReference type="PROSITE" id="PS00895">
    <property type="entry name" value="3_HYDROXYISOBUT_DH"/>
    <property type="match status" value="1"/>
</dbReference>
<dbReference type="SMART" id="SM01350">
    <property type="entry name" value="6PGD"/>
    <property type="match status" value="1"/>
</dbReference>
<dbReference type="GO" id="GO:0016054">
    <property type="term" value="P:organic acid catabolic process"/>
    <property type="evidence" value="ECO:0007669"/>
    <property type="project" value="UniProtKB-ARBA"/>
</dbReference>